<dbReference type="PANTHER" id="PTHR30050:SF4">
    <property type="entry name" value="ATP-BINDING PROTEIN RV3427C IN INSERTION SEQUENCE-RELATED"/>
    <property type="match status" value="1"/>
</dbReference>
<dbReference type="Pfam" id="PF01695">
    <property type="entry name" value="IstB_IS21"/>
    <property type="match status" value="1"/>
</dbReference>
<dbReference type="Proteomes" id="UP000253208">
    <property type="component" value="Unassembled WGS sequence"/>
</dbReference>
<accession>A0A367G007</accession>
<evidence type="ECO:0000259" key="1">
    <source>
        <dbReference type="Pfam" id="PF01695"/>
    </source>
</evidence>
<dbReference type="Gene3D" id="3.40.50.300">
    <property type="entry name" value="P-loop containing nucleotide triphosphate hydrolases"/>
    <property type="match status" value="1"/>
</dbReference>
<dbReference type="PANTHER" id="PTHR30050">
    <property type="entry name" value="CHROMOSOMAL REPLICATION INITIATOR PROTEIN DNAA"/>
    <property type="match status" value="1"/>
</dbReference>
<dbReference type="EMBL" id="PSQG01000015">
    <property type="protein sequence ID" value="RCH43259.1"/>
    <property type="molecule type" value="Genomic_DNA"/>
</dbReference>
<reference evidence="2 3" key="1">
    <citation type="submission" date="2018-02" db="EMBL/GenBank/DDBJ databases">
        <title>Complete genome sequencing of Faecalibacterium prausnitzii strains isolated from the human gut.</title>
        <authorList>
            <person name="Fitzgerald B.C."/>
            <person name="Shkoporov A.N."/>
            <person name="Ross P.R."/>
            <person name="Hill C."/>
        </authorList>
    </citation>
    <scope>NUCLEOTIDE SEQUENCE [LARGE SCALE GENOMIC DNA]</scope>
    <source>
        <strain evidence="2 3">APC942/31-1</strain>
    </source>
</reference>
<name>A0A367G007_9FIRM</name>
<feature type="domain" description="IstB-like ATP-binding" evidence="1">
    <location>
        <begin position="138"/>
        <end position="269"/>
    </location>
</feature>
<gene>
    <name evidence="2" type="ORF">C4886_11270</name>
</gene>
<comment type="caution">
    <text evidence="2">The sequence shown here is derived from an EMBL/GenBank/DDBJ whole genome shotgun (WGS) entry which is preliminary data.</text>
</comment>
<dbReference type="GO" id="GO:0006260">
    <property type="term" value="P:DNA replication"/>
    <property type="evidence" value="ECO:0007669"/>
    <property type="project" value="TreeGrafter"/>
</dbReference>
<sequence>MEESIQETMNKMFPDLMARRARRLNGSEETPDDQTPKYNCPICHDSGWEMVTGPDGYEFCRRCKCGIFERQAIERKLSFATIPKEFEGHTVENFKTDCYSTKENRELAQMAKVIASRYVEQFDEIRETGKGLYFYSQTKGSGKTRLAVSIANDLIQKKIIAAKFATTIQILDQIKATWGGEWKNEETEQKLIQEIVSVPVLVIDDIGVEAVKPWINERFYNILNGRMIEKRVTIFTSNCRMEELNFDDRIINRIIKMALPVQFPDESIRTAIARKENDDLLDRLLGA</sequence>
<dbReference type="InterPro" id="IPR002611">
    <property type="entry name" value="IstB_ATP-bd"/>
</dbReference>
<protein>
    <recommendedName>
        <fullName evidence="1">IstB-like ATP-binding domain-containing protein</fullName>
    </recommendedName>
</protein>
<organism evidence="2 3">
    <name type="scientific">Blautia obeum</name>
    <dbReference type="NCBI Taxonomy" id="40520"/>
    <lineage>
        <taxon>Bacteria</taxon>
        <taxon>Bacillati</taxon>
        <taxon>Bacillota</taxon>
        <taxon>Clostridia</taxon>
        <taxon>Lachnospirales</taxon>
        <taxon>Lachnospiraceae</taxon>
        <taxon>Blautia</taxon>
    </lineage>
</organism>
<proteinExistence type="predicted"/>
<dbReference type="InterPro" id="IPR027417">
    <property type="entry name" value="P-loop_NTPase"/>
</dbReference>
<dbReference type="GO" id="GO:0005524">
    <property type="term" value="F:ATP binding"/>
    <property type="evidence" value="ECO:0007669"/>
    <property type="project" value="InterPro"/>
</dbReference>
<evidence type="ECO:0000313" key="2">
    <source>
        <dbReference type="EMBL" id="RCH43259.1"/>
    </source>
</evidence>
<dbReference type="AlphaFoldDB" id="A0A367G007"/>
<dbReference type="SUPFAM" id="SSF57850">
    <property type="entry name" value="RING/U-box"/>
    <property type="match status" value="1"/>
</dbReference>
<evidence type="ECO:0000313" key="3">
    <source>
        <dbReference type="Proteomes" id="UP000253208"/>
    </source>
</evidence>
<dbReference type="SUPFAM" id="SSF52540">
    <property type="entry name" value="P-loop containing nucleoside triphosphate hydrolases"/>
    <property type="match status" value="1"/>
</dbReference>